<feature type="region of interest" description="Disordered" evidence="3">
    <location>
        <begin position="285"/>
        <end position="320"/>
    </location>
</feature>
<dbReference type="PANTHER" id="PTHR13280:SF17">
    <property type="entry name" value="KRUEPPEL TARGET AT 95D, ISOFORM A"/>
    <property type="match status" value="1"/>
</dbReference>
<feature type="region of interest" description="Disordered" evidence="3">
    <location>
        <begin position="609"/>
        <end position="635"/>
    </location>
</feature>
<dbReference type="Proteomes" id="UP000215902">
    <property type="component" value="Unassembled WGS sequence"/>
</dbReference>
<feature type="compositionally biased region" description="Low complexity" evidence="3">
    <location>
        <begin position="378"/>
        <end position="393"/>
    </location>
</feature>
<evidence type="ECO:0000259" key="4">
    <source>
        <dbReference type="Pfam" id="PF10254"/>
    </source>
</evidence>
<evidence type="ECO:0000256" key="2">
    <source>
        <dbReference type="ARBA" id="ARBA00022553"/>
    </source>
</evidence>
<gene>
    <name evidence="6" type="ORF">BOX15_Mlig000077g1</name>
</gene>
<feature type="compositionally biased region" description="Acidic residues" evidence="3">
    <location>
        <begin position="286"/>
        <end position="304"/>
    </location>
</feature>
<dbReference type="AlphaFoldDB" id="A0A267DU77"/>
<feature type="domain" description="Phosphofurin acidic cluster sorting protein 1/2 C-terminal" evidence="4">
    <location>
        <begin position="692"/>
        <end position="910"/>
    </location>
</feature>
<organism evidence="6 7">
    <name type="scientific">Macrostomum lignano</name>
    <dbReference type="NCBI Taxonomy" id="282301"/>
    <lineage>
        <taxon>Eukaryota</taxon>
        <taxon>Metazoa</taxon>
        <taxon>Spiralia</taxon>
        <taxon>Lophotrochozoa</taxon>
        <taxon>Platyhelminthes</taxon>
        <taxon>Rhabditophora</taxon>
        <taxon>Macrostomorpha</taxon>
        <taxon>Macrostomida</taxon>
        <taxon>Macrostomidae</taxon>
        <taxon>Macrostomum</taxon>
    </lineage>
</organism>
<evidence type="ECO:0000259" key="5">
    <source>
        <dbReference type="Pfam" id="PF25332"/>
    </source>
</evidence>
<feature type="domain" description="Phosphofurin acidic cluster sorting protein 1/2 N-terminal C2" evidence="5">
    <location>
        <begin position="13"/>
        <end position="133"/>
    </location>
</feature>
<comment type="similarity">
    <text evidence="1">Belongs to the PACS family.</text>
</comment>
<accession>A0A267DU77</accession>
<comment type="caution">
    <text evidence="6">The sequence shown here is derived from an EMBL/GenBank/DDBJ whole genome shotgun (WGS) entry which is preliminary data.</text>
</comment>
<feature type="region of interest" description="Disordered" evidence="3">
    <location>
        <begin position="352"/>
        <end position="398"/>
    </location>
</feature>
<feature type="compositionally biased region" description="Gly residues" evidence="3">
    <location>
        <begin position="753"/>
        <end position="764"/>
    </location>
</feature>
<feature type="compositionally biased region" description="Basic residues" evidence="3">
    <location>
        <begin position="719"/>
        <end position="731"/>
    </location>
</feature>
<keyword evidence="2" id="KW-0597">Phosphoprotein</keyword>
<dbReference type="InterPro" id="IPR019381">
    <property type="entry name" value="PACS1/2_C"/>
</dbReference>
<feature type="compositionally biased region" description="Acidic residues" evidence="3">
    <location>
        <begin position="212"/>
        <end position="229"/>
    </location>
</feature>
<feature type="domain" description="Phosphofurin acidic cluster sorting protein 1/2 C-terminal" evidence="4">
    <location>
        <begin position="428"/>
        <end position="607"/>
    </location>
</feature>
<feature type="region of interest" description="Disordered" evidence="3">
    <location>
        <begin position="708"/>
        <end position="764"/>
    </location>
</feature>
<reference evidence="6 7" key="1">
    <citation type="submission" date="2017-06" db="EMBL/GenBank/DDBJ databases">
        <title>A platform for efficient transgenesis in Macrostomum lignano, a flatworm model organism for stem cell research.</title>
        <authorList>
            <person name="Berezikov E."/>
        </authorList>
    </citation>
    <scope>NUCLEOTIDE SEQUENCE [LARGE SCALE GENOMIC DNA]</scope>
    <source>
        <strain evidence="6">DV1</strain>
        <tissue evidence="6">Whole organism</tissue>
    </source>
</reference>
<dbReference type="Pfam" id="PF10254">
    <property type="entry name" value="Pacs-1"/>
    <property type="match status" value="2"/>
</dbReference>
<proteinExistence type="inferred from homology"/>
<evidence type="ECO:0000313" key="6">
    <source>
        <dbReference type="EMBL" id="PAA52204.1"/>
    </source>
</evidence>
<evidence type="ECO:0000256" key="1">
    <source>
        <dbReference type="ARBA" id="ARBA00008590"/>
    </source>
</evidence>
<feature type="compositionally biased region" description="Low complexity" evidence="3">
    <location>
        <begin position="610"/>
        <end position="635"/>
    </location>
</feature>
<name>A0A267DU77_9PLAT</name>
<feature type="region of interest" description="Disordered" evidence="3">
    <location>
        <begin position="210"/>
        <end position="237"/>
    </location>
</feature>
<dbReference type="STRING" id="282301.A0A267DU77"/>
<evidence type="ECO:0008006" key="8">
    <source>
        <dbReference type="Google" id="ProtNLM"/>
    </source>
</evidence>
<dbReference type="EMBL" id="NIVC01003284">
    <property type="protein sequence ID" value="PAA52204.1"/>
    <property type="molecule type" value="Genomic_DNA"/>
</dbReference>
<dbReference type="PANTHER" id="PTHR13280">
    <property type="entry name" value="PHOSPHOFURIN ACIDIC CLUSTER SORTING PROTEIN"/>
    <property type="match status" value="1"/>
</dbReference>
<evidence type="ECO:0000313" key="7">
    <source>
        <dbReference type="Proteomes" id="UP000215902"/>
    </source>
</evidence>
<dbReference type="InterPro" id="IPR057541">
    <property type="entry name" value="PACS1/2_N"/>
</dbReference>
<evidence type="ECO:0000256" key="3">
    <source>
        <dbReference type="SAM" id="MobiDB-lite"/>
    </source>
</evidence>
<keyword evidence="7" id="KW-1185">Reference proteome</keyword>
<dbReference type="OrthoDB" id="28829at2759"/>
<feature type="compositionally biased region" description="Basic and acidic residues" evidence="3">
    <location>
        <begin position="708"/>
        <end position="718"/>
    </location>
</feature>
<sequence>MASNVKPSLSSDRMSAFWESEKSSPCIIPRVLLIRIDRMCVYANNGDEAGPVYLAIRMHAGSRRTLRSQQITVPERGQVFEHPITVEIQYPHAIKRDNPLLIMLQRRKKYRNLGFKTMGLAQVNLSDVLQCRLLQHQLDLLPESSSKVDQSSMSGKSSSAAAAAAANRRPVGFLHVVRLETLPPPRDLAACRKDFAAAVAGAVASGRWTDEAISDEDETDHGVDEDEEDEKIKKDAVNKPKEWRQKFKLFMDENFSTILKLKKLKGGQQFELDYQPELQNESLWNDLDDAEPDSDSSLDDDDELSVQSTPKPSLRRYFGSQVSDCGKPLASTAAAPGLKQHQQQHRRLLADEPDTMDDPPATGQSLLQPPAPLPPSQPTLSPTPLMSTTSSQQAPSVTARGSALLPFDNPLTDPRKECIEAVHRLHGEPLPERLCIVCTAEAGGRALLEALQSEMRLPCVPTASPADCRHAIGHMAAALAQTPNPAGRAGAPPPPALHRICLLGSDQHANAVLRAYVDHFGSRPPGWQSRVRFHYAPLPGGPTACAQLCRHLAGCDPTYAKLFHADDWRDSSPSEAARRIWRYLTGASGLLGLQIGEVMLATGLRHAESSEASETAAQQQQQQQQAPGSASSASAATSGSAVTATATAASGSAVASSTDGSAGVGGVAVGAAASGSMDDTDVVGFASCPLGAQTFVPFVVGVRIGLAEHPDSDGEQQHHQLHHHHHPHHHQTSPAAGHLHGSGTPPQSPNLNDGGGGGSGGGSGGGEFVDLQLDYWTAGNERKTALKPAFRALYISRLAQPAAADDKTSASGGPSGGAGAGGSVSARGLVMTVVNREKKQKIMRLGKKGKETEGKREVVENLSRLICTSKSQSHPMKVVVDGVDWSGVKFFQLSSQWQTNVKQMPIAVFQAGKTASAMGL</sequence>
<dbReference type="Pfam" id="PF25332">
    <property type="entry name" value="C2_PACS_N"/>
    <property type="match status" value="1"/>
</dbReference>
<dbReference type="GO" id="GO:0072659">
    <property type="term" value="P:protein localization to plasma membrane"/>
    <property type="evidence" value="ECO:0007669"/>
    <property type="project" value="TreeGrafter"/>
</dbReference>
<protein>
    <recommendedName>
        <fullName evidence="8">C2 domain-containing protein</fullName>
    </recommendedName>
</protein>